<comment type="caution">
    <text evidence="2">The sequence shown here is derived from an EMBL/GenBank/DDBJ whole genome shotgun (WGS) entry which is preliminary data.</text>
</comment>
<name>A0AAV7MA29_PLEWA</name>
<evidence type="ECO:0000313" key="2">
    <source>
        <dbReference type="EMBL" id="KAJ1099332.1"/>
    </source>
</evidence>
<protein>
    <submittedName>
        <fullName evidence="2">Uncharacterized protein</fullName>
    </submittedName>
</protein>
<evidence type="ECO:0000256" key="1">
    <source>
        <dbReference type="SAM" id="MobiDB-lite"/>
    </source>
</evidence>
<sequence>MGPASAPDGDTTLPKMFYTTFRKLKESFPGAGKAGCSYSCRGGGGKTGIEGTTSGSRSEHTGDSGCLTGFEGETRLATGDGAGEPSYDLGLGKSDVGKTAFEDRCQELSRRFFLCFLFVDFVE</sequence>
<accession>A0AAV7MA29</accession>
<dbReference type="AlphaFoldDB" id="A0AAV7MA29"/>
<dbReference type="Proteomes" id="UP001066276">
    <property type="component" value="Chromosome 10"/>
</dbReference>
<evidence type="ECO:0000313" key="3">
    <source>
        <dbReference type="Proteomes" id="UP001066276"/>
    </source>
</evidence>
<dbReference type="EMBL" id="JANPWB010000014">
    <property type="protein sequence ID" value="KAJ1099332.1"/>
    <property type="molecule type" value="Genomic_DNA"/>
</dbReference>
<reference evidence="2" key="1">
    <citation type="journal article" date="2022" name="bioRxiv">
        <title>Sequencing and chromosome-scale assembly of the giantPleurodeles waltlgenome.</title>
        <authorList>
            <person name="Brown T."/>
            <person name="Elewa A."/>
            <person name="Iarovenko S."/>
            <person name="Subramanian E."/>
            <person name="Araus A.J."/>
            <person name="Petzold A."/>
            <person name="Susuki M."/>
            <person name="Suzuki K.-i.T."/>
            <person name="Hayashi T."/>
            <person name="Toyoda A."/>
            <person name="Oliveira C."/>
            <person name="Osipova E."/>
            <person name="Leigh N.D."/>
            <person name="Simon A."/>
            <person name="Yun M.H."/>
        </authorList>
    </citation>
    <scope>NUCLEOTIDE SEQUENCE</scope>
    <source>
        <strain evidence="2">20211129_DDA</strain>
        <tissue evidence="2">Liver</tissue>
    </source>
</reference>
<organism evidence="2 3">
    <name type="scientific">Pleurodeles waltl</name>
    <name type="common">Iberian ribbed newt</name>
    <dbReference type="NCBI Taxonomy" id="8319"/>
    <lineage>
        <taxon>Eukaryota</taxon>
        <taxon>Metazoa</taxon>
        <taxon>Chordata</taxon>
        <taxon>Craniata</taxon>
        <taxon>Vertebrata</taxon>
        <taxon>Euteleostomi</taxon>
        <taxon>Amphibia</taxon>
        <taxon>Batrachia</taxon>
        <taxon>Caudata</taxon>
        <taxon>Salamandroidea</taxon>
        <taxon>Salamandridae</taxon>
        <taxon>Pleurodelinae</taxon>
        <taxon>Pleurodeles</taxon>
    </lineage>
</organism>
<gene>
    <name evidence="2" type="ORF">NDU88_004434</name>
</gene>
<keyword evidence="3" id="KW-1185">Reference proteome</keyword>
<feature type="region of interest" description="Disordered" evidence="1">
    <location>
        <begin position="40"/>
        <end position="83"/>
    </location>
</feature>
<proteinExistence type="predicted"/>